<dbReference type="AlphaFoldDB" id="A0A540VQB7"/>
<dbReference type="PANTHER" id="PTHR21299:SF2">
    <property type="entry name" value="CYTIDYLATE KINASE"/>
    <property type="match status" value="1"/>
</dbReference>
<name>A0A540VQB7_9GAMM</name>
<dbReference type="HAMAP" id="MF_00238">
    <property type="entry name" value="Cytidyl_kinase_type1"/>
    <property type="match status" value="1"/>
</dbReference>
<dbReference type="PANTHER" id="PTHR21299">
    <property type="entry name" value="CYTIDYLATE KINASE/PANTOATE-BETA-ALANINE LIGASE"/>
    <property type="match status" value="1"/>
</dbReference>
<evidence type="ECO:0000256" key="4">
    <source>
        <dbReference type="ARBA" id="ARBA00022777"/>
    </source>
</evidence>
<dbReference type="STRING" id="1260251.SPISAL_03380"/>
<keyword evidence="5 8" id="KW-0067">ATP-binding</keyword>
<dbReference type="GO" id="GO:0036430">
    <property type="term" value="F:CMP kinase activity"/>
    <property type="evidence" value="ECO:0007669"/>
    <property type="project" value="RHEA"/>
</dbReference>
<evidence type="ECO:0000256" key="6">
    <source>
        <dbReference type="ARBA" id="ARBA00047615"/>
    </source>
</evidence>
<dbReference type="InterPro" id="IPR011994">
    <property type="entry name" value="Cytidylate_kinase_dom"/>
</dbReference>
<feature type="binding site" evidence="8">
    <location>
        <begin position="13"/>
        <end position="21"/>
    </location>
    <ligand>
        <name>ATP</name>
        <dbReference type="ChEBI" id="CHEBI:30616"/>
    </ligand>
</feature>
<comment type="subcellular location">
    <subcellularLocation>
        <location evidence="8">Cytoplasm</location>
    </subcellularLocation>
</comment>
<dbReference type="GO" id="GO:0005524">
    <property type="term" value="F:ATP binding"/>
    <property type="evidence" value="ECO:0007669"/>
    <property type="project" value="UniProtKB-UniRule"/>
</dbReference>
<dbReference type="GO" id="GO:0006220">
    <property type="term" value="P:pyrimidine nucleotide metabolic process"/>
    <property type="evidence" value="ECO:0007669"/>
    <property type="project" value="UniProtKB-UniRule"/>
</dbReference>
<dbReference type="CDD" id="cd02020">
    <property type="entry name" value="CMPK"/>
    <property type="match status" value="1"/>
</dbReference>
<protein>
    <recommendedName>
        <fullName evidence="8">Cytidylate kinase</fullName>
        <shortName evidence="8">CK</shortName>
        <ecNumber evidence="8">2.7.4.25</ecNumber>
    </recommendedName>
    <alternativeName>
        <fullName evidence="8">Cytidine monophosphate kinase</fullName>
        <shortName evidence="8">CMP kinase</shortName>
    </alternativeName>
</protein>
<comment type="catalytic activity">
    <reaction evidence="6 8">
        <text>dCMP + ATP = dCDP + ADP</text>
        <dbReference type="Rhea" id="RHEA:25094"/>
        <dbReference type="ChEBI" id="CHEBI:30616"/>
        <dbReference type="ChEBI" id="CHEBI:57566"/>
        <dbReference type="ChEBI" id="CHEBI:58593"/>
        <dbReference type="ChEBI" id="CHEBI:456216"/>
        <dbReference type="EC" id="2.7.4.25"/>
    </reaction>
</comment>
<evidence type="ECO:0000256" key="3">
    <source>
        <dbReference type="ARBA" id="ARBA00022741"/>
    </source>
</evidence>
<keyword evidence="4 8" id="KW-0418">Kinase</keyword>
<evidence type="ECO:0000256" key="1">
    <source>
        <dbReference type="ARBA" id="ARBA00009427"/>
    </source>
</evidence>
<proteinExistence type="inferred from homology"/>
<comment type="caution">
    <text evidence="10">The sequence shown here is derived from an EMBL/GenBank/DDBJ whole genome shotgun (WGS) entry which is preliminary data.</text>
</comment>
<dbReference type="Pfam" id="PF02224">
    <property type="entry name" value="Cytidylate_kin"/>
    <property type="match status" value="1"/>
</dbReference>
<accession>A0A540VQB7</accession>
<evidence type="ECO:0000313" key="10">
    <source>
        <dbReference type="EMBL" id="TQE98962.1"/>
    </source>
</evidence>
<dbReference type="NCBIfam" id="TIGR00017">
    <property type="entry name" value="cmk"/>
    <property type="match status" value="1"/>
</dbReference>
<evidence type="ECO:0000256" key="7">
    <source>
        <dbReference type="ARBA" id="ARBA00048478"/>
    </source>
</evidence>
<gene>
    <name evidence="8" type="primary">cmk</name>
    <name evidence="10" type="ORF">FKY71_11105</name>
</gene>
<dbReference type="SUPFAM" id="SSF52540">
    <property type="entry name" value="P-loop containing nucleoside triphosphate hydrolases"/>
    <property type="match status" value="1"/>
</dbReference>
<dbReference type="Gene3D" id="3.40.50.300">
    <property type="entry name" value="P-loop containing nucleotide triphosphate hydrolases"/>
    <property type="match status" value="1"/>
</dbReference>
<evidence type="ECO:0000256" key="8">
    <source>
        <dbReference type="HAMAP-Rule" id="MF_00238"/>
    </source>
</evidence>
<comment type="catalytic activity">
    <reaction evidence="7 8">
        <text>CMP + ATP = CDP + ADP</text>
        <dbReference type="Rhea" id="RHEA:11600"/>
        <dbReference type="ChEBI" id="CHEBI:30616"/>
        <dbReference type="ChEBI" id="CHEBI:58069"/>
        <dbReference type="ChEBI" id="CHEBI:60377"/>
        <dbReference type="ChEBI" id="CHEBI:456216"/>
        <dbReference type="EC" id="2.7.4.25"/>
    </reaction>
</comment>
<evidence type="ECO:0000313" key="11">
    <source>
        <dbReference type="Proteomes" id="UP000315400"/>
    </source>
</evidence>
<keyword evidence="8" id="KW-0963">Cytoplasm</keyword>
<dbReference type="InterPro" id="IPR027417">
    <property type="entry name" value="P-loop_NTPase"/>
</dbReference>
<dbReference type="EC" id="2.7.4.25" evidence="8"/>
<dbReference type="GO" id="GO:0036431">
    <property type="term" value="F:dCMP kinase activity"/>
    <property type="evidence" value="ECO:0007669"/>
    <property type="project" value="InterPro"/>
</dbReference>
<evidence type="ECO:0000256" key="2">
    <source>
        <dbReference type="ARBA" id="ARBA00022679"/>
    </source>
</evidence>
<organism evidence="10 11">
    <name type="scientific">Spiribacter salinus</name>
    <dbReference type="NCBI Taxonomy" id="1335746"/>
    <lineage>
        <taxon>Bacteria</taxon>
        <taxon>Pseudomonadati</taxon>
        <taxon>Pseudomonadota</taxon>
        <taxon>Gammaproteobacteria</taxon>
        <taxon>Chromatiales</taxon>
        <taxon>Ectothiorhodospiraceae</taxon>
        <taxon>Spiribacter</taxon>
    </lineage>
</organism>
<dbReference type="GO" id="GO:0015949">
    <property type="term" value="P:nucleobase-containing small molecule interconversion"/>
    <property type="evidence" value="ECO:0007669"/>
    <property type="project" value="TreeGrafter"/>
</dbReference>
<keyword evidence="3 8" id="KW-0547">Nucleotide-binding</keyword>
<feature type="domain" description="Cytidylate kinase" evidence="9">
    <location>
        <begin position="9"/>
        <end position="223"/>
    </location>
</feature>
<dbReference type="InterPro" id="IPR003136">
    <property type="entry name" value="Cytidylate_kin"/>
</dbReference>
<evidence type="ECO:0000259" key="9">
    <source>
        <dbReference type="Pfam" id="PF02224"/>
    </source>
</evidence>
<evidence type="ECO:0000256" key="5">
    <source>
        <dbReference type="ARBA" id="ARBA00022840"/>
    </source>
</evidence>
<sequence>MTRQDVPIVTIDGPGGAGKGTIAQAIAARLDWHFLDSGAIYRLLALDSLEAGIAVDDLSALTARSQALQIEFPTVGPQAGEVLLNGVVVTTAIRDEACGARASELAAIPAVRDALLARQRAFRQWPGLVADGRDMGTVVFPDAAVKIFLTASAEERARRRHKQLMEQGVSANLADLLQELRARDQRDMNRAVAPLAPAEDAISVDTTSMDVEAVIRTVMEQVEACIPNGGAV</sequence>
<comment type="similarity">
    <text evidence="1 8">Belongs to the cytidylate kinase family. Type 1 subfamily.</text>
</comment>
<keyword evidence="2 8" id="KW-0808">Transferase</keyword>
<dbReference type="GO" id="GO:0005829">
    <property type="term" value="C:cytosol"/>
    <property type="evidence" value="ECO:0007669"/>
    <property type="project" value="TreeGrafter"/>
</dbReference>
<dbReference type="EMBL" id="VIFK01000108">
    <property type="protein sequence ID" value="TQE98962.1"/>
    <property type="molecule type" value="Genomic_DNA"/>
</dbReference>
<reference evidence="10 11" key="1">
    <citation type="submission" date="2019-06" db="EMBL/GenBank/DDBJ databases">
        <title>Metagenome assembled Genome of Spiribacter salinus SL48-SHIP from the microbial mat of Salt Lake 48 (Novosibirsk region, Russia).</title>
        <authorList>
            <person name="Shipova A."/>
            <person name="Rozanov A.S."/>
            <person name="Bryanskaya A.V."/>
            <person name="Peltek S.E."/>
        </authorList>
    </citation>
    <scope>NUCLEOTIDE SEQUENCE [LARGE SCALE GENOMIC DNA]</scope>
    <source>
        <strain evidence="10">SL48-SHIP-2</strain>
    </source>
</reference>
<dbReference type="Proteomes" id="UP000315400">
    <property type="component" value="Unassembled WGS sequence"/>
</dbReference>